<feature type="domain" description="Tc1-like transposase DDE" evidence="1">
    <location>
        <begin position="111"/>
        <end position="251"/>
    </location>
</feature>
<proteinExistence type="predicted"/>
<protein>
    <submittedName>
        <fullName evidence="3">Uncharacterized protein LOC113464471</fullName>
    </submittedName>
</protein>
<keyword evidence="2" id="KW-1185">Reference proteome</keyword>
<gene>
    <name evidence="3" type="primary">LOC113464471</name>
</gene>
<organism evidence="2 3">
    <name type="scientific">Ceratina calcarata</name>
    <dbReference type="NCBI Taxonomy" id="156304"/>
    <lineage>
        <taxon>Eukaryota</taxon>
        <taxon>Metazoa</taxon>
        <taxon>Ecdysozoa</taxon>
        <taxon>Arthropoda</taxon>
        <taxon>Hexapoda</taxon>
        <taxon>Insecta</taxon>
        <taxon>Pterygota</taxon>
        <taxon>Neoptera</taxon>
        <taxon>Endopterygota</taxon>
        <taxon>Hymenoptera</taxon>
        <taxon>Apocrita</taxon>
        <taxon>Aculeata</taxon>
        <taxon>Apoidea</taxon>
        <taxon>Anthophila</taxon>
        <taxon>Apidae</taxon>
        <taxon>Ceratina</taxon>
        <taxon>Zadontomerus</taxon>
    </lineage>
</organism>
<dbReference type="GO" id="GO:0003676">
    <property type="term" value="F:nucleic acid binding"/>
    <property type="evidence" value="ECO:0007669"/>
    <property type="project" value="InterPro"/>
</dbReference>
<name>A0AAJ7S2K0_9HYME</name>
<dbReference type="Proteomes" id="UP000694925">
    <property type="component" value="Unplaced"/>
</dbReference>
<dbReference type="Pfam" id="PF13358">
    <property type="entry name" value="DDE_3"/>
    <property type="match status" value="1"/>
</dbReference>
<evidence type="ECO:0000259" key="1">
    <source>
        <dbReference type="Pfam" id="PF13358"/>
    </source>
</evidence>
<accession>A0AAJ7S2K0</accession>
<dbReference type="Gene3D" id="3.30.420.10">
    <property type="entry name" value="Ribonuclease H-like superfamily/Ribonuclease H"/>
    <property type="match status" value="1"/>
</dbReference>
<dbReference type="AlphaFoldDB" id="A0AAJ7S2K0"/>
<sequence length="295" mass="34341">MYRVLKRLQFKFMTRRRNSALIDKDNIVAWRQQYLSNIAEYRSEGRPIYYLDKTWINSGDCHKRIWHNTTITCPTNAAQRGLSTGIPEPSGKGKRLIIGHVGSSDGFLGGALLCFQSKKEVDDYHSEMNGDTFFTWFRGFLPMLKDRAVIVMDNAPYHSVKAEKYPNFSWKKNDIISWLLRKREILEGHHVKVTLLTLVEKYKRPGDNYVIDAFTSQFGHTVLRLPPYHCELNPIEMAWAQIKSYIRARNTTYKLSDVEKLVDEAVENVTAETWKNLIRHNGDKEQVPSARRYHG</sequence>
<evidence type="ECO:0000313" key="2">
    <source>
        <dbReference type="Proteomes" id="UP000694925"/>
    </source>
</evidence>
<dbReference type="InterPro" id="IPR036397">
    <property type="entry name" value="RNaseH_sf"/>
</dbReference>
<dbReference type="RefSeq" id="XP_026670214.1">
    <property type="nucleotide sequence ID" value="XM_026814413.1"/>
</dbReference>
<evidence type="ECO:0000313" key="3">
    <source>
        <dbReference type="RefSeq" id="XP_026670214.1"/>
    </source>
</evidence>
<reference evidence="3" key="1">
    <citation type="submission" date="2025-08" db="UniProtKB">
        <authorList>
            <consortium name="RefSeq"/>
        </authorList>
    </citation>
    <scope>IDENTIFICATION</scope>
    <source>
        <tissue evidence="3">Whole body</tissue>
    </source>
</reference>
<dbReference type="InterPro" id="IPR038717">
    <property type="entry name" value="Tc1-like_DDE_dom"/>
</dbReference>
<dbReference type="KEGG" id="ccal:113464471"/>
<dbReference type="PANTHER" id="PTHR33939:SF1">
    <property type="entry name" value="DUF4371 DOMAIN-CONTAINING PROTEIN"/>
    <property type="match status" value="1"/>
</dbReference>
<dbReference type="GeneID" id="113464471"/>
<dbReference type="PANTHER" id="PTHR33939">
    <property type="entry name" value="PROTEIN CBG22215"/>
    <property type="match status" value="1"/>
</dbReference>